<sequence length="113" mass="12544">MTFSRGIELCSSLNIRPASFSTGMLLSEEKFNSLDIASLLSMGIPVILHQTEASLENKKIKDINRDMKENGQHGLEIRQLTVGSVGSWSTRQQPATSGSQRQRHLQFVGQIET</sequence>
<dbReference type="EMBL" id="BKCP01006283">
    <property type="protein sequence ID" value="GER42079.1"/>
    <property type="molecule type" value="Genomic_DNA"/>
</dbReference>
<feature type="region of interest" description="Disordered" evidence="1">
    <location>
        <begin position="86"/>
        <end position="113"/>
    </location>
</feature>
<protein>
    <submittedName>
        <fullName evidence="2">Phosphatidylinositol 4-kinase</fullName>
    </submittedName>
</protein>
<organism evidence="2 3">
    <name type="scientific">Striga asiatica</name>
    <name type="common">Asiatic witchweed</name>
    <name type="synonym">Buchnera asiatica</name>
    <dbReference type="NCBI Taxonomy" id="4170"/>
    <lineage>
        <taxon>Eukaryota</taxon>
        <taxon>Viridiplantae</taxon>
        <taxon>Streptophyta</taxon>
        <taxon>Embryophyta</taxon>
        <taxon>Tracheophyta</taxon>
        <taxon>Spermatophyta</taxon>
        <taxon>Magnoliopsida</taxon>
        <taxon>eudicotyledons</taxon>
        <taxon>Gunneridae</taxon>
        <taxon>Pentapetalae</taxon>
        <taxon>asterids</taxon>
        <taxon>lamiids</taxon>
        <taxon>Lamiales</taxon>
        <taxon>Orobanchaceae</taxon>
        <taxon>Buchnereae</taxon>
        <taxon>Striga</taxon>
    </lineage>
</organism>
<keyword evidence="2" id="KW-0808">Transferase</keyword>
<dbReference type="AlphaFoldDB" id="A0A5A7QA05"/>
<gene>
    <name evidence="2" type="ORF">STAS_18838</name>
</gene>
<evidence type="ECO:0000313" key="3">
    <source>
        <dbReference type="Proteomes" id="UP000325081"/>
    </source>
</evidence>
<feature type="compositionally biased region" description="Polar residues" evidence="1">
    <location>
        <begin position="86"/>
        <end position="100"/>
    </location>
</feature>
<proteinExistence type="predicted"/>
<keyword evidence="3" id="KW-1185">Reference proteome</keyword>
<comment type="caution">
    <text evidence="2">The sequence shown here is derived from an EMBL/GenBank/DDBJ whole genome shotgun (WGS) entry which is preliminary data.</text>
</comment>
<dbReference type="Proteomes" id="UP000325081">
    <property type="component" value="Unassembled WGS sequence"/>
</dbReference>
<name>A0A5A7QA05_STRAF</name>
<evidence type="ECO:0000313" key="2">
    <source>
        <dbReference type="EMBL" id="GER42079.1"/>
    </source>
</evidence>
<dbReference type="GO" id="GO:0016301">
    <property type="term" value="F:kinase activity"/>
    <property type="evidence" value="ECO:0007669"/>
    <property type="project" value="UniProtKB-KW"/>
</dbReference>
<evidence type="ECO:0000256" key="1">
    <source>
        <dbReference type="SAM" id="MobiDB-lite"/>
    </source>
</evidence>
<keyword evidence="2" id="KW-0418">Kinase</keyword>
<accession>A0A5A7QA05</accession>
<reference evidence="3" key="1">
    <citation type="journal article" date="2019" name="Curr. Biol.">
        <title>Genome Sequence of Striga asiatica Provides Insight into the Evolution of Plant Parasitism.</title>
        <authorList>
            <person name="Yoshida S."/>
            <person name="Kim S."/>
            <person name="Wafula E.K."/>
            <person name="Tanskanen J."/>
            <person name="Kim Y.M."/>
            <person name="Honaas L."/>
            <person name="Yang Z."/>
            <person name="Spallek T."/>
            <person name="Conn C.E."/>
            <person name="Ichihashi Y."/>
            <person name="Cheong K."/>
            <person name="Cui S."/>
            <person name="Der J.P."/>
            <person name="Gundlach H."/>
            <person name="Jiao Y."/>
            <person name="Hori C."/>
            <person name="Ishida J.K."/>
            <person name="Kasahara H."/>
            <person name="Kiba T."/>
            <person name="Kim M.S."/>
            <person name="Koo N."/>
            <person name="Laohavisit A."/>
            <person name="Lee Y.H."/>
            <person name="Lumba S."/>
            <person name="McCourt P."/>
            <person name="Mortimer J.C."/>
            <person name="Mutuku J.M."/>
            <person name="Nomura T."/>
            <person name="Sasaki-Sekimoto Y."/>
            <person name="Seto Y."/>
            <person name="Wang Y."/>
            <person name="Wakatake T."/>
            <person name="Sakakibara H."/>
            <person name="Demura T."/>
            <person name="Yamaguchi S."/>
            <person name="Yoneyama K."/>
            <person name="Manabe R.I."/>
            <person name="Nelson D.C."/>
            <person name="Schulman A.H."/>
            <person name="Timko M.P."/>
            <person name="dePamphilis C.W."/>
            <person name="Choi D."/>
            <person name="Shirasu K."/>
        </authorList>
    </citation>
    <scope>NUCLEOTIDE SEQUENCE [LARGE SCALE GENOMIC DNA]</scope>
    <source>
        <strain evidence="3">cv. UVA1</strain>
    </source>
</reference>